<dbReference type="GO" id="GO:0008270">
    <property type="term" value="F:zinc ion binding"/>
    <property type="evidence" value="ECO:0007669"/>
    <property type="project" value="UniProtKB-KW"/>
</dbReference>
<dbReference type="GO" id="GO:0051082">
    <property type="term" value="F:unfolded protein binding"/>
    <property type="evidence" value="ECO:0007669"/>
    <property type="project" value="InterPro"/>
</dbReference>
<dbReference type="InterPro" id="IPR044713">
    <property type="entry name" value="DNJA1/2-like"/>
</dbReference>
<dbReference type="FunFam" id="2.60.260.20:FF:000003">
    <property type="entry name" value="DnaJ subfamily A member 2"/>
    <property type="match status" value="1"/>
</dbReference>
<keyword evidence="2" id="KW-0677">Repeat</keyword>
<keyword evidence="4" id="KW-0862">Zinc</keyword>
<dbReference type="Pfam" id="PF01556">
    <property type="entry name" value="DnaJ_C"/>
    <property type="match status" value="1"/>
</dbReference>
<dbReference type="InterPro" id="IPR002939">
    <property type="entry name" value="DnaJ_C"/>
</dbReference>
<evidence type="ECO:0000256" key="1">
    <source>
        <dbReference type="ARBA" id="ARBA00022723"/>
    </source>
</evidence>
<dbReference type="InterPro" id="IPR036869">
    <property type="entry name" value="J_dom_sf"/>
</dbReference>
<dbReference type="PANTHER" id="PTHR43888">
    <property type="entry name" value="DNAJ-LIKE-2, ISOFORM A-RELATED"/>
    <property type="match status" value="1"/>
</dbReference>
<dbReference type="Gene3D" id="2.60.260.20">
    <property type="entry name" value="Urease metallochaperone UreE, N-terminal domain"/>
    <property type="match status" value="2"/>
</dbReference>
<dbReference type="EMBL" id="MN740520">
    <property type="protein sequence ID" value="QHU30857.1"/>
    <property type="molecule type" value="Genomic_DNA"/>
</dbReference>
<dbReference type="Pfam" id="PF00226">
    <property type="entry name" value="DnaJ"/>
    <property type="match status" value="1"/>
</dbReference>
<dbReference type="CDD" id="cd06257">
    <property type="entry name" value="DnaJ"/>
    <property type="match status" value="1"/>
</dbReference>
<organism evidence="6">
    <name type="scientific">viral metagenome</name>
    <dbReference type="NCBI Taxonomy" id="1070528"/>
    <lineage>
        <taxon>unclassified sequences</taxon>
        <taxon>metagenomes</taxon>
        <taxon>organismal metagenomes</taxon>
    </lineage>
</organism>
<evidence type="ECO:0000256" key="3">
    <source>
        <dbReference type="ARBA" id="ARBA00022771"/>
    </source>
</evidence>
<dbReference type="Gene3D" id="1.10.287.110">
    <property type="entry name" value="DnaJ domain"/>
    <property type="match status" value="1"/>
</dbReference>
<dbReference type="InterPro" id="IPR001623">
    <property type="entry name" value="DnaJ_domain"/>
</dbReference>
<proteinExistence type="predicted"/>
<dbReference type="GO" id="GO:0030544">
    <property type="term" value="F:Hsp70 protein binding"/>
    <property type="evidence" value="ECO:0007669"/>
    <property type="project" value="InterPro"/>
</dbReference>
<evidence type="ECO:0000256" key="2">
    <source>
        <dbReference type="ARBA" id="ARBA00022737"/>
    </source>
</evidence>
<dbReference type="GO" id="GO:0006457">
    <property type="term" value="P:protein folding"/>
    <property type="evidence" value="ECO:0007669"/>
    <property type="project" value="InterPro"/>
</dbReference>
<dbReference type="InterPro" id="IPR008971">
    <property type="entry name" value="HSP40/DnaJ_pept-bd"/>
</dbReference>
<dbReference type="SUPFAM" id="SSF46565">
    <property type="entry name" value="Chaperone J-domain"/>
    <property type="match status" value="1"/>
</dbReference>
<evidence type="ECO:0000259" key="5">
    <source>
        <dbReference type="PROSITE" id="PS50076"/>
    </source>
</evidence>
<name>A0A6C0LK11_9ZZZZ</name>
<keyword evidence="3" id="KW-0863">Zinc-finger</keyword>
<reference evidence="6" key="1">
    <citation type="journal article" date="2020" name="Nature">
        <title>Giant virus diversity and host interactions through global metagenomics.</title>
        <authorList>
            <person name="Schulz F."/>
            <person name="Roux S."/>
            <person name="Paez-Espino D."/>
            <person name="Jungbluth S."/>
            <person name="Walsh D.A."/>
            <person name="Denef V.J."/>
            <person name="McMahon K.D."/>
            <person name="Konstantinidis K.T."/>
            <person name="Eloe-Fadrosh E.A."/>
            <person name="Kyrpides N.C."/>
            <person name="Woyke T."/>
        </authorList>
    </citation>
    <scope>NUCLEOTIDE SEQUENCE</scope>
    <source>
        <strain evidence="6">GVMAG-M-3300027892-73</strain>
    </source>
</reference>
<feature type="domain" description="J" evidence="5">
    <location>
        <begin position="7"/>
        <end position="71"/>
    </location>
</feature>
<dbReference type="PROSITE" id="PS00636">
    <property type="entry name" value="DNAJ_1"/>
    <property type="match status" value="1"/>
</dbReference>
<dbReference type="InterPro" id="IPR018253">
    <property type="entry name" value="DnaJ_domain_CS"/>
</dbReference>
<sequence length="310" mass="34971">MNNMNENYYDILGVNENASTQEIKKSYRQLSMKWHPDKNSSKEANGKFQKISEAYETLSDDRKRMEYNMINKNPFFQQMGMNNNGEGNMDDMLSSIFGGVFGMPGMQGMPGMPGGAKIHVFHGPPSMNIHQALQKPSPIIKTVEVKLEEVLNGSTIPLEIERWSIDNGLKVFEKETIYVEIPCGIDDNELIVLRNKGNVLNDHCIGDVKLFVKVINNGEIKRSGLDLIIEKRISLKDALCGFSFEIKHLNGKSYTLNNNPGNIIPPEYKKIIPNMGLSREAHKGNLIVSFHVEFPDKLTNEQIEKLSAIL</sequence>
<dbReference type="CDD" id="cd10747">
    <property type="entry name" value="DnaJ_C"/>
    <property type="match status" value="1"/>
</dbReference>
<dbReference type="PRINTS" id="PR00625">
    <property type="entry name" value="JDOMAIN"/>
</dbReference>
<keyword evidence="1" id="KW-0479">Metal-binding</keyword>
<protein>
    <recommendedName>
        <fullName evidence="5">J domain-containing protein</fullName>
    </recommendedName>
</protein>
<evidence type="ECO:0000313" key="6">
    <source>
        <dbReference type="EMBL" id="QHU30857.1"/>
    </source>
</evidence>
<evidence type="ECO:0000256" key="4">
    <source>
        <dbReference type="ARBA" id="ARBA00022833"/>
    </source>
</evidence>
<dbReference type="SMART" id="SM00271">
    <property type="entry name" value="DnaJ"/>
    <property type="match status" value="1"/>
</dbReference>
<dbReference type="AlphaFoldDB" id="A0A6C0LK11"/>
<dbReference type="SUPFAM" id="SSF49493">
    <property type="entry name" value="HSP40/DnaJ peptide-binding domain"/>
    <property type="match status" value="2"/>
</dbReference>
<accession>A0A6C0LK11</accession>
<dbReference type="PROSITE" id="PS50076">
    <property type="entry name" value="DNAJ_2"/>
    <property type="match status" value="1"/>
</dbReference>